<evidence type="ECO:0000313" key="2">
    <source>
        <dbReference type="EMBL" id="KAF7304140.1"/>
    </source>
</evidence>
<keyword evidence="3" id="KW-1185">Reference proteome</keyword>
<name>A0A8H6SSA1_9AGAR</name>
<dbReference type="GeneID" id="59345707"/>
<comment type="caution">
    <text evidence="2">The sequence shown here is derived from an EMBL/GenBank/DDBJ whole genome shotgun (WGS) entry which is preliminary data.</text>
</comment>
<reference evidence="2" key="1">
    <citation type="submission" date="2020-05" db="EMBL/GenBank/DDBJ databases">
        <title>Mycena genomes resolve the evolution of fungal bioluminescence.</title>
        <authorList>
            <person name="Tsai I.J."/>
        </authorList>
    </citation>
    <scope>NUCLEOTIDE SEQUENCE</scope>
    <source>
        <strain evidence="2">171206Taipei</strain>
    </source>
</reference>
<sequence>MHGKISSYATWEHPGAKRASKQRHMQIPDFSAQPLQRPKRLVVAPQLGPLTPSQPSQAQAHMLLLAGRGDALVDAYLVLNHLPHNILICSNHEYGNTAVNRRTINASRINADPGPPTLDWEQGHGEYA</sequence>
<evidence type="ECO:0000313" key="3">
    <source>
        <dbReference type="Proteomes" id="UP000636479"/>
    </source>
</evidence>
<dbReference type="Proteomes" id="UP000636479">
    <property type="component" value="Unassembled WGS sequence"/>
</dbReference>
<accession>A0A8H6SSA1</accession>
<feature type="region of interest" description="Disordered" evidence="1">
    <location>
        <begin position="1"/>
        <end position="34"/>
    </location>
</feature>
<dbReference type="RefSeq" id="XP_037221112.1">
    <property type="nucleotide sequence ID" value="XM_037363191.1"/>
</dbReference>
<feature type="region of interest" description="Disordered" evidence="1">
    <location>
        <begin position="107"/>
        <end position="128"/>
    </location>
</feature>
<gene>
    <name evidence="2" type="ORF">MIND_00645700</name>
</gene>
<protein>
    <submittedName>
        <fullName evidence="2">Uncharacterized protein</fullName>
    </submittedName>
</protein>
<organism evidence="2 3">
    <name type="scientific">Mycena indigotica</name>
    <dbReference type="NCBI Taxonomy" id="2126181"/>
    <lineage>
        <taxon>Eukaryota</taxon>
        <taxon>Fungi</taxon>
        <taxon>Dikarya</taxon>
        <taxon>Basidiomycota</taxon>
        <taxon>Agaricomycotina</taxon>
        <taxon>Agaricomycetes</taxon>
        <taxon>Agaricomycetidae</taxon>
        <taxon>Agaricales</taxon>
        <taxon>Marasmiineae</taxon>
        <taxon>Mycenaceae</taxon>
        <taxon>Mycena</taxon>
    </lineage>
</organism>
<proteinExistence type="predicted"/>
<dbReference type="EMBL" id="JACAZF010000005">
    <property type="protein sequence ID" value="KAF7304140.1"/>
    <property type="molecule type" value="Genomic_DNA"/>
</dbReference>
<evidence type="ECO:0000256" key="1">
    <source>
        <dbReference type="SAM" id="MobiDB-lite"/>
    </source>
</evidence>
<dbReference type="AlphaFoldDB" id="A0A8H6SSA1"/>